<feature type="transmembrane region" description="Helical" evidence="1">
    <location>
        <begin position="61"/>
        <end position="79"/>
    </location>
</feature>
<name>A0A1W1I8Q1_9BACT</name>
<protein>
    <recommendedName>
        <fullName evidence="4">VanZ-like domain-containing protein</fullName>
    </recommendedName>
</protein>
<dbReference type="RefSeq" id="WP_080887615.1">
    <property type="nucleotide sequence ID" value="NZ_LT828648.1"/>
</dbReference>
<feature type="transmembrane region" description="Helical" evidence="1">
    <location>
        <begin position="7"/>
        <end position="30"/>
    </location>
</feature>
<dbReference type="AlphaFoldDB" id="A0A1W1I8Q1"/>
<feature type="transmembrane region" description="Helical" evidence="1">
    <location>
        <begin position="99"/>
        <end position="115"/>
    </location>
</feature>
<dbReference type="EMBL" id="LT828648">
    <property type="protein sequence ID" value="SLM49384.1"/>
    <property type="molecule type" value="Genomic_DNA"/>
</dbReference>
<evidence type="ECO:0000256" key="1">
    <source>
        <dbReference type="SAM" id="Phobius"/>
    </source>
</evidence>
<sequence length="147" mass="15575">MGLITTLGYMMLLCFGAMIAPGVGMSGRLITQMPPVLLEWAHAPGYGILAWLLTRSLRGRGWPIVYAVLAASSAAFVFGLWTEVLQGLVPGRSTSSDDLAVNAGGITLIACAMLAQNRTEGRAARPVMLSVKRIGSSSILSLRRLLS</sequence>
<keyword evidence="1" id="KW-0812">Transmembrane</keyword>
<evidence type="ECO:0000313" key="2">
    <source>
        <dbReference type="EMBL" id="SLM49384.1"/>
    </source>
</evidence>
<evidence type="ECO:0000313" key="3">
    <source>
        <dbReference type="Proteomes" id="UP000192042"/>
    </source>
</evidence>
<organism evidence="2 3">
    <name type="scientific">Nitrospira japonica</name>
    <dbReference type="NCBI Taxonomy" id="1325564"/>
    <lineage>
        <taxon>Bacteria</taxon>
        <taxon>Pseudomonadati</taxon>
        <taxon>Nitrospirota</taxon>
        <taxon>Nitrospiria</taxon>
        <taxon>Nitrospirales</taxon>
        <taxon>Nitrospiraceae</taxon>
        <taxon>Nitrospira</taxon>
    </lineage>
</organism>
<dbReference type="NCBIfam" id="NF037970">
    <property type="entry name" value="vanZ_1"/>
    <property type="match status" value="1"/>
</dbReference>
<evidence type="ECO:0008006" key="4">
    <source>
        <dbReference type="Google" id="ProtNLM"/>
    </source>
</evidence>
<proteinExistence type="predicted"/>
<keyword evidence="1" id="KW-0472">Membrane</keyword>
<feature type="transmembrane region" description="Helical" evidence="1">
    <location>
        <begin position="36"/>
        <end position="54"/>
    </location>
</feature>
<reference evidence="2 3" key="1">
    <citation type="submission" date="2017-03" db="EMBL/GenBank/DDBJ databases">
        <authorList>
            <person name="Afonso C.L."/>
            <person name="Miller P.J."/>
            <person name="Scott M.A."/>
            <person name="Spackman E."/>
            <person name="Goraichik I."/>
            <person name="Dimitrov K.M."/>
            <person name="Suarez D.L."/>
            <person name="Swayne D.E."/>
        </authorList>
    </citation>
    <scope>NUCLEOTIDE SEQUENCE [LARGE SCALE GENOMIC DNA]</scope>
    <source>
        <strain evidence="2">Genome sequencing of Nitrospira japonica strain NJ11</strain>
    </source>
</reference>
<keyword evidence="3" id="KW-1185">Reference proteome</keyword>
<dbReference type="Proteomes" id="UP000192042">
    <property type="component" value="Chromosome I"/>
</dbReference>
<accession>A0A1W1I8Q1</accession>
<keyword evidence="1" id="KW-1133">Transmembrane helix</keyword>
<dbReference type="KEGG" id="nja:NSJP_3217"/>
<dbReference type="STRING" id="1325564.NSJP_3217"/>
<dbReference type="OrthoDB" id="9808538at2"/>
<gene>
    <name evidence="2" type="ORF">NSJP_3217</name>
</gene>